<name>A0A7K3NLA1_9BACT</name>
<dbReference type="SUPFAM" id="SSF143011">
    <property type="entry name" value="RelE-like"/>
    <property type="match status" value="1"/>
</dbReference>
<gene>
    <name evidence="1" type="ORF">G3N56_09505</name>
</gene>
<reference evidence="1 2" key="1">
    <citation type="submission" date="2020-02" db="EMBL/GenBank/DDBJ databases">
        <title>Comparative genomics of sulfur disproportionating microorganisms.</title>
        <authorList>
            <person name="Ward L.M."/>
            <person name="Bertran E."/>
            <person name="Johnston D.T."/>
        </authorList>
    </citation>
    <scope>NUCLEOTIDE SEQUENCE [LARGE SCALE GENOMIC DNA]</scope>
    <source>
        <strain evidence="1 2">DSM 3696</strain>
    </source>
</reference>
<dbReference type="AlphaFoldDB" id="A0A7K3NLA1"/>
<protein>
    <submittedName>
        <fullName evidence="1">Cytotoxic translational repressor of toxin-antitoxin stability system</fullName>
    </submittedName>
</protein>
<evidence type="ECO:0000313" key="1">
    <source>
        <dbReference type="EMBL" id="NDY56976.1"/>
    </source>
</evidence>
<proteinExistence type="predicted"/>
<evidence type="ECO:0000313" key="2">
    <source>
        <dbReference type="Proteomes" id="UP000469724"/>
    </source>
</evidence>
<dbReference type="Proteomes" id="UP000469724">
    <property type="component" value="Unassembled WGS sequence"/>
</dbReference>
<dbReference type="EMBL" id="JAAGRQ010000033">
    <property type="protein sequence ID" value="NDY56976.1"/>
    <property type="molecule type" value="Genomic_DNA"/>
</dbReference>
<sequence>MTWRVVFSRRAAKQKPDLPQKVVLSLEALVMQLRFEGPVRGDWPNYSKLGKNRHHCHIKKGRPTYVAVWEEVSGHIKLVEIVYVGTHEDAPY</sequence>
<organism evidence="1 2">
    <name type="scientific">Desulfolutivibrio sulfodismutans</name>
    <dbReference type="NCBI Taxonomy" id="63561"/>
    <lineage>
        <taxon>Bacteria</taxon>
        <taxon>Pseudomonadati</taxon>
        <taxon>Thermodesulfobacteriota</taxon>
        <taxon>Desulfovibrionia</taxon>
        <taxon>Desulfovibrionales</taxon>
        <taxon>Desulfovibrionaceae</taxon>
        <taxon>Desulfolutivibrio</taxon>
    </lineage>
</organism>
<accession>A0A7K3NLA1</accession>
<dbReference type="InterPro" id="IPR035093">
    <property type="entry name" value="RelE/ParE_toxin_dom_sf"/>
</dbReference>
<keyword evidence="2" id="KW-1185">Reference proteome</keyword>
<comment type="caution">
    <text evidence="1">The sequence shown here is derived from an EMBL/GenBank/DDBJ whole genome shotgun (WGS) entry which is preliminary data.</text>
</comment>
<dbReference type="RefSeq" id="WP_163302024.1">
    <property type="nucleotide sequence ID" value="NZ_JAAGRQ010000033.1"/>
</dbReference>